<reference evidence="1 2" key="1">
    <citation type="submission" date="2024-09" db="EMBL/GenBank/DDBJ databases">
        <title>Chromosome-scale assembly of Riccia sorocarpa.</title>
        <authorList>
            <person name="Paukszto L."/>
        </authorList>
    </citation>
    <scope>NUCLEOTIDE SEQUENCE [LARGE SCALE GENOMIC DNA]</scope>
    <source>
        <strain evidence="1">LP-2024</strain>
        <tissue evidence="1">Aerial parts of the thallus</tissue>
    </source>
</reference>
<protein>
    <submittedName>
        <fullName evidence="1">Uncharacterized protein</fullName>
    </submittedName>
</protein>
<name>A0ABD3GVN6_9MARC</name>
<gene>
    <name evidence="1" type="ORF">R1sor_001225</name>
</gene>
<organism evidence="1 2">
    <name type="scientific">Riccia sorocarpa</name>
    <dbReference type="NCBI Taxonomy" id="122646"/>
    <lineage>
        <taxon>Eukaryota</taxon>
        <taxon>Viridiplantae</taxon>
        <taxon>Streptophyta</taxon>
        <taxon>Embryophyta</taxon>
        <taxon>Marchantiophyta</taxon>
        <taxon>Marchantiopsida</taxon>
        <taxon>Marchantiidae</taxon>
        <taxon>Marchantiales</taxon>
        <taxon>Ricciaceae</taxon>
        <taxon>Riccia</taxon>
    </lineage>
</organism>
<dbReference type="AlphaFoldDB" id="A0ABD3GVN6"/>
<keyword evidence="2" id="KW-1185">Reference proteome</keyword>
<sequence>MASSSEIGKLEFERLSIHEENYEAFEALVIITKHLSPALYKRFRLANNPFVVWKDLKDSYGNIEKLLQPAAIEASNQLGFLDFKMAQEFDIALQDCVADLEACGLEVICTNTFKIDKTLNTFPDEKSMYAANLRL</sequence>
<evidence type="ECO:0000313" key="1">
    <source>
        <dbReference type="EMBL" id="KAL3683203.1"/>
    </source>
</evidence>
<dbReference type="Proteomes" id="UP001633002">
    <property type="component" value="Unassembled WGS sequence"/>
</dbReference>
<accession>A0ABD3GVN6</accession>
<comment type="caution">
    <text evidence="1">The sequence shown here is derived from an EMBL/GenBank/DDBJ whole genome shotgun (WGS) entry which is preliminary data.</text>
</comment>
<evidence type="ECO:0000313" key="2">
    <source>
        <dbReference type="Proteomes" id="UP001633002"/>
    </source>
</evidence>
<dbReference type="EMBL" id="JBJQOH010000006">
    <property type="protein sequence ID" value="KAL3683203.1"/>
    <property type="molecule type" value="Genomic_DNA"/>
</dbReference>
<proteinExistence type="predicted"/>